<accession>A0A5S9QEY0</accession>
<sequence length="402" mass="42678">MTESAVAAPPLDGVLVADFSRVLAGPLATMMLADLGATVVKVERPHSGDDTRGWGPPWTPGGSSYFDGVNRSKHSLTLALDDETDLRRAQELARRADVVIHNFRAGVMEKYGLDYASVFAGNADVVYCSITGFGSGAGARLPGYDFVVQAVGGLMHVTGNPQGEPMKVGVALVDVLTGKDAVIGILAALRSRERDQRGQHIEVSLLTSLLAGMVNQASGFLATGVSPERLGNLHPSIAPYETLQCSDGFLAVACGNDRQFRRLAEVLDLPDLSTDPRFALNSDRVANRKSLREALESRLAADTASKWTGRLVASGVPAGVVGTLSTAFELATDLGLEPLWSMPEAHIDQVAHPIKYSHSAIRPPVAPPVLGQDATELCRWLDEPRADVGMVPATLLGKVVKE</sequence>
<keyword evidence="1 2" id="KW-0808">Transferase</keyword>
<dbReference type="RefSeq" id="WP_234897412.1">
    <property type="nucleotide sequence ID" value="NZ_CACSIP010000014.1"/>
</dbReference>
<gene>
    <name evidence="2" type="primary">uctC_3</name>
    <name evidence="2" type="ORF">AELLOGFF_03841</name>
</gene>
<dbReference type="EC" id="2.8.3.19" evidence="2"/>
<dbReference type="GO" id="GO:0008410">
    <property type="term" value="F:CoA-transferase activity"/>
    <property type="evidence" value="ECO:0007669"/>
    <property type="project" value="TreeGrafter"/>
</dbReference>
<evidence type="ECO:0000256" key="1">
    <source>
        <dbReference type="ARBA" id="ARBA00022679"/>
    </source>
</evidence>
<dbReference type="EMBL" id="CACSIP010000014">
    <property type="protein sequence ID" value="CAA0115930.1"/>
    <property type="molecule type" value="Genomic_DNA"/>
</dbReference>
<protein>
    <submittedName>
        <fullName evidence="2">Acetyl-CoA:oxalate CoA-transferase</fullName>
        <ecNumber evidence="2">2.8.3.19</ecNumber>
    </submittedName>
</protein>
<dbReference type="InterPro" id="IPR003673">
    <property type="entry name" value="CoA-Trfase_fam_III"/>
</dbReference>
<dbReference type="AlphaFoldDB" id="A0A5S9QEY0"/>
<dbReference type="PANTHER" id="PTHR48207:SF3">
    <property type="entry name" value="SUCCINATE--HYDROXYMETHYLGLUTARATE COA-TRANSFERASE"/>
    <property type="match status" value="1"/>
</dbReference>
<dbReference type="PANTHER" id="PTHR48207">
    <property type="entry name" value="SUCCINATE--HYDROXYMETHYLGLUTARATE COA-TRANSFERASE"/>
    <property type="match status" value="1"/>
</dbReference>
<reference evidence="2 3" key="1">
    <citation type="submission" date="2019-11" db="EMBL/GenBank/DDBJ databases">
        <authorList>
            <person name="Holert J."/>
        </authorList>
    </citation>
    <scope>NUCLEOTIDE SEQUENCE [LARGE SCALE GENOMIC DNA]</scope>
    <source>
        <strain evidence="2">BC8_1</strain>
    </source>
</reference>
<dbReference type="InterPro" id="IPR044855">
    <property type="entry name" value="CoA-Trfase_III_dom3_sf"/>
</dbReference>
<keyword evidence="3" id="KW-1185">Reference proteome</keyword>
<proteinExistence type="predicted"/>
<dbReference type="Gene3D" id="3.40.50.10540">
    <property type="entry name" value="Crotonobetainyl-coa:carnitine coa-transferase, domain 1"/>
    <property type="match status" value="1"/>
</dbReference>
<name>A0A5S9QEY0_MYCVN</name>
<dbReference type="SUPFAM" id="SSF89796">
    <property type="entry name" value="CoA-transferase family III (CaiB/BaiF)"/>
    <property type="match status" value="1"/>
</dbReference>
<dbReference type="Pfam" id="PF02515">
    <property type="entry name" value="CoA_transf_3"/>
    <property type="match status" value="1"/>
</dbReference>
<dbReference type="InterPro" id="IPR023606">
    <property type="entry name" value="CoA-Trfase_III_dom_1_sf"/>
</dbReference>
<dbReference type="Gene3D" id="3.30.1540.10">
    <property type="entry name" value="formyl-coa transferase, domain 3"/>
    <property type="match status" value="1"/>
</dbReference>
<organism evidence="2 3">
    <name type="scientific">Mycolicibacterium vanbaalenii</name>
    <name type="common">Mycobacterium vanbaalenii</name>
    <dbReference type="NCBI Taxonomy" id="110539"/>
    <lineage>
        <taxon>Bacteria</taxon>
        <taxon>Bacillati</taxon>
        <taxon>Actinomycetota</taxon>
        <taxon>Actinomycetes</taxon>
        <taxon>Mycobacteriales</taxon>
        <taxon>Mycobacteriaceae</taxon>
        <taxon>Mycolicibacterium</taxon>
    </lineage>
</organism>
<dbReference type="InterPro" id="IPR050483">
    <property type="entry name" value="CoA-transferase_III_domain"/>
</dbReference>
<dbReference type="Proteomes" id="UP000430146">
    <property type="component" value="Unassembled WGS sequence"/>
</dbReference>
<evidence type="ECO:0000313" key="2">
    <source>
        <dbReference type="EMBL" id="CAA0115930.1"/>
    </source>
</evidence>
<evidence type="ECO:0000313" key="3">
    <source>
        <dbReference type="Proteomes" id="UP000430146"/>
    </source>
</evidence>